<dbReference type="RefSeq" id="WP_424606269.1">
    <property type="nucleotide sequence ID" value="NZ_JBNAVA010000014.1"/>
</dbReference>
<dbReference type="EMBL" id="PNIN01000020">
    <property type="protein sequence ID" value="PMP72604.1"/>
    <property type="molecule type" value="Genomic_DNA"/>
</dbReference>
<protein>
    <recommendedName>
        <fullName evidence="4">ATP synthase protein I</fullName>
    </recommendedName>
</protein>
<sequence>MKDKKQIRYWLNAGSIGISFVSAIAIGTLIGYYLDRYFDTKPYLTLFFMIMGIAAGFKNMIYFIKRTDAYQDDEKK</sequence>
<keyword evidence="1" id="KW-1133">Transmembrane helix</keyword>
<dbReference type="Pfam" id="PF09527">
    <property type="entry name" value="ATPase_gene1"/>
    <property type="match status" value="1"/>
</dbReference>
<organism evidence="2 3">
    <name type="scientific">Calditerrivibrio nitroreducens</name>
    <dbReference type="NCBI Taxonomy" id="477976"/>
    <lineage>
        <taxon>Bacteria</taxon>
        <taxon>Pseudomonadati</taxon>
        <taxon>Deferribacterota</taxon>
        <taxon>Deferribacteres</taxon>
        <taxon>Deferribacterales</taxon>
        <taxon>Calditerrivibrionaceae</taxon>
    </lineage>
</organism>
<keyword evidence="1" id="KW-0472">Membrane</keyword>
<dbReference type="InterPro" id="IPR032820">
    <property type="entry name" value="ATPase_put"/>
</dbReference>
<evidence type="ECO:0000313" key="2">
    <source>
        <dbReference type="EMBL" id="PMP72604.1"/>
    </source>
</evidence>
<gene>
    <name evidence="2" type="ORF">C0187_01410</name>
</gene>
<comment type="caution">
    <text evidence="2">The sequence shown here is derived from an EMBL/GenBank/DDBJ whole genome shotgun (WGS) entry which is preliminary data.</text>
</comment>
<evidence type="ECO:0000256" key="1">
    <source>
        <dbReference type="SAM" id="Phobius"/>
    </source>
</evidence>
<evidence type="ECO:0000313" key="3">
    <source>
        <dbReference type="Proteomes" id="UP000242881"/>
    </source>
</evidence>
<feature type="transmembrane region" description="Helical" evidence="1">
    <location>
        <begin position="46"/>
        <end position="64"/>
    </location>
</feature>
<reference evidence="2 3" key="1">
    <citation type="submission" date="2018-01" db="EMBL/GenBank/DDBJ databases">
        <title>Metagenomic assembled genomes from two thermal pools in the Uzon Caldera, Kamchatka, Russia.</title>
        <authorList>
            <person name="Wilkins L."/>
            <person name="Ettinger C."/>
        </authorList>
    </citation>
    <scope>NUCLEOTIDE SEQUENCE [LARGE SCALE GENOMIC DNA]</scope>
    <source>
        <strain evidence="2">ZAV-05</strain>
    </source>
</reference>
<name>A0A2J6WQE6_9BACT</name>
<dbReference type="Proteomes" id="UP000242881">
    <property type="component" value="Unassembled WGS sequence"/>
</dbReference>
<keyword evidence="1" id="KW-0812">Transmembrane</keyword>
<feature type="transmembrane region" description="Helical" evidence="1">
    <location>
        <begin position="9"/>
        <end position="34"/>
    </location>
</feature>
<dbReference type="AlphaFoldDB" id="A0A2J6WQE6"/>
<accession>A0A2J6WQE6</accession>
<proteinExistence type="predicted"/>
<evidence type="ECO:0008006" key="4">
    <source>
        <dbReference type="Google" id="ProtNLM"/>
    </source>
</evidence>